<evidence type="ECO:0000313" key="2">
    <source>
        <dbReference type="EMBL" id="BBE35529.1"/>
    </source>
</evidence>
<sequence>MIIFINVFHVDPSKQQRLVNILTKVTDEIVSNAPGFISSTLHRSIDGSKVTMYAKWASLADYEAMRQDPSLRPYLQEALSFATFDPGMYEVVSDFPSKTTHRESPPR</sequence>
<evidence type="ECO:0000313" key="3">
    <source>
        <dbReference type="Proteomes" id="UP000275727"/>
    </source>
</evidence>
<organism evidence="2 3">
    <name type="scientific">Sphingosinicella microcystinivorans</name>
    <dbReference type="NCBI Taxonomy" id="335406"/>
    <lineage>
        <taxon>Bacteria</taxon>
        <taxon>Pseudomonadati</taxon>
        <taxon>Pseudomonadota</taxon>
        <taxon>Alphaproteobacteria</taxon>
        <taxon>Sphingomonadales</taxon>
        <taxon>Sphingosinicellaceae</taxon>
        <taxon>Sphingosinicella</taxon>
    </lineage>
</organism>
<reference evidence="2 3" key="1">
    <citation type="submission" date="2018-06" db="EMBL/GenBank/DDBJ databases">
        <title>Complete Genome Sequence of the Microcystin-Degrading Bacterium Sphingosinicella microcystinivorans Strain B-9.</title>
        <authorList>
            <person name="Jin H."/>
            <person name="Nishizawa T."/>
            <person name="Guo Y."/>
            <person name="Nishizawa A."/>
            <person name="Park H."/>
            <person name="Kato H."/>
            <person name="Tsuji K."/>
            <person name="Harada K."/>
        </authorList>
    </citation>
    <scope>NUCLEOTIDE SEQUENCE [LARGE SCALE GENOMIC DNA]</scope>
    <source>
        <strain evidence="2 3">B9</strain>
    </source>
</reference>
<evidence type="ECO:0000259" key="1">
    <source>
        <dbReference type="PROSITE" id="PS51725"/>
    </source>
</evidence>
<feature type="domain" description="ABM" evidence="1">
    <location>
        <begin position="2"/>
        <end position="92"/>
    </location>
</feature>
<dbReference type="EMBL" id="AP018711">
    <property type="protein sequence ID" value="BBE35529.1"/>
    <property type="molecule type" value="Genomic_DNA"/>
</dbReference>
<dbReference type="Pfam" id="PF03992">
    <property type="entry name" value="ABM"/>
    <property type="match status" value="1"/>
</dbReference>
<accession>A0AAD1D942</accession>
<dbReference type="RefSeq" id="WP_126494955.1">
    <property type="nucleotide sequence ID" value="NZ_AP018711.1"/>
</dbReference>
<dbReference type="SUPFAM" id="SSF54909">
    <property type="entry name" value="Dimeric alpha+beta barrel"/>
    <property type="match status" value="1"/>
</dbReference>
<dbReference type="AlphaFoldDB" id="A0AAD1D942"/>
<dbReference type="InterPro" id="IPR007138">
    <property type="entry name" value="ABM_dom"/>
</dbReference>
<gene>
    <name evidence="2" type="ORF">SmB9_31870</name>
</gene>
<dbReference type="InterPro" id="IPR011008">
    <property type="entry name" value="Dimeric_a/b-barrel"/>
</dbReference>
<dbReference type="Gene3D" id="3.30.70.100">
    <property type="match status" value="1"/>
</dbReference>
<proteinExistence type="predicted"/>
<name>A0AAD1D942_SPHMI</name>
<dbReference type="Proteomes" id="UP000275727">
    <property type="component" value="Chromosome"/>
</dbReference>
<protein>
    <recommendedName>
        <fullName evidence="1">ABM domain-containing protein</fullName>
    </recommendedName>
</protein>
<dbReference type="PROSITE" id="PS51725">
    <property type="entry name" value="ABM"/>
    <property type="match status" value="1"/>
</dbReference>
<dbReference type="KEGG" id="smic:SmB9_31870"/>